<dbReference type="EMBL" id="CACRTV010000080">
    <property type="protein sequence ID" value="VYU62931.1"/>
    <property type="molecule type" value="Genomic_DNA"/>
</dbReference>
<proteinExistence type="predicted"/>
<name>A0A6N3GGA4_9CLOT</name>
<dbReference type="AlphaFoldDB" id="A0A6N3GGA4"/>
<accession>A0A6N3GGA4</accession>
<protein>
    <submittedName>
        <fullName evidence="1">Uncharacterized protein</fullName>
    </submittedName>
</protein>
<organism evidence="1">
    <name type="scientific">Clostridium paraputrificum</name>
    <dbReference type="NCBI Taxonomy" id="29363"/>
    <lineage>
        <taxon>Bacteria</taxon>
        <taxon>Bacillati</taxon>
        <taxon>Bacillota</taxon>
        <taxon>Clostridia</taxon>
        <taxon>Eubacteriales</taxon>
        <taxon>Clostridiaceae</taxon>
        <taxon>Clostridium</taxon>
    </lineage>
</organism>
<evidence type="ECO:0000313" key="1">
    <source>
        <dbReference type="EMBL" id="VYU62931.1"/>
    </source>
</evidence>
<reference evidence="1" key="1">
    <citation type="submission" date="2019-11" db="EMBL/GenBank/DDBJ databases">
        <authorList>
            <person name="Feng L."/>
        </authorList>
    </citation>
    <scope>NUCLEOTIDE SEQUENCE</scope>
    <source>
        <strain evidence="1">CParaputrificumLFYP93</strain>
    </source>
</reference>
<gene>
    <name evidence="1" type="ORF">CPLFYP93_03053</name>
</gene>
<sequence length="44" mass="5077">MIGEIGLHKSIPDTSKVLDDKEVTTLYYNISKKEYDVQALLDYE</sequence>
<dbReference type="RefSeq" id="WP_291670974.1">
    <property type="nucleotide sequence ID" value="NZ_CACRTV010000080.1"/>
</dbReference>